<feature type="compositionally biased region" description="Polar residues" evidence="1">
    <location>
        <begin position="35"/>
        <end position="54"/>
    </location>
</feature>
<gene>
    <name evidence="2" type="ORF">K435DRAFT_864575</name>
</gene>
<feature type="compositionally biased region" description="Basic and acidic residues" evidence="1">
    <location>
        <begin position="339"/>
        <end position="391"/>
    </location>
</feature>
<feature type="compositionally biased region" description="Low complexity" evidence="1">
    <location>
        <begin position="1299"/>
        <end position="1320"/>
    </location>
</feature>
<feature type="region of interest" description="Disordered" evidence="1">
    <location>
        <begin position="480"/>
        <end position="650"/>
    </location>
</feature>
<feature type="compositionally biased region" description="Basic and acidic residues" evidence="1">
    <location>
        <begin position="517"/>
        <end position="547"/>
    </location>
</feature>
<feature type="compositionally biased region" description="Polar residues" evidence="1">
    <location>
        <begin position="480"/>
        <end position="491"/>
    </location>
</feature>
<evidence type="ECO:0000256" key="1">
    <source>
        <dbReference type="SAM" id="MobiDB-lite"/>
    </source>
</evidence>
<feature type="region of interest" description="Disordered" evidence="1">
    <location>
        <begin position="35"/>
        <end position="105"/>
    </location>
</feature>
<feature type="compositionally biased region" description="Low complexity" evidence="1">
    <location>
        <begin position="855"/>
        <end position="868"/>
    </location>
</feature>
<reference evidence="2 3" key="1">
    <citation type="journal article" date="2019" name="Nat. Ecol. Evol.">
        <title>Megaphylogeny resolves global patterns of mushroom evolution.</title>
        <authorList>
            <person name="Varga T."/>
            <person name="Krizsan K."/>
            <person name="Foldi C."/>
            <person name="Dima B."/>
            <person name="Sanchez-Garcia M."/>
            <person name="Sanchez-Ramirez S."/>
            <person name="Szollosi G.J."/>
            <person name="Szarkandi J.G."/>
            <person name="Papp V."/>
            <person name="Albert L."/>
            <person name="Andreopoulos W."/>
            <person name="Angelini C."/>
            <person name="Antonin V."/>
            <person name="Barry K.W."/>
            <person name="Bougher N.L."/>
            <person name="Buchanan P."/>
            <person name="Buyck B."/>
            <person name="Bense V."/>
            <person name="Catcheside P."/>
            <person name="Chovatia M."/>
            <person name="Cooper J."/>
            <person name="Damon W."/>
            <person name="Desjardin D."/>
            <person name="Finy P."/>
            <person name="Geml J."/>
            <person name="Haridas S."/>
            <person name="Hughes K."/>
            <person name="Justo A."/>
            <person name="Karasinski D."/>
            <person name="Kautmanova I."/>
            <person name="Kiss B."/>
            <person name="Kocsube S."/>
            <person name="Kotiranta H."/>
            <person name="LaButti K.M."/>
            <person name="Lechner B.E."/>
            <person name="Liimatainen K."/>
            <person name="Lipzen A."/>
            <person name="Lukacs Z."/>
            <person name="Mihaltcheva S."/>
            <person name="Morgado L.N."/>
            <person name="Niskanen T."/>
            <person name="Noordeloos M.E."/>
            <person name="Ohm R.A."/>
            <person name="Ortiz-Santana B."/>
            <person name="Ovrebo C."/>
            <person name="Racz N."/>
            <person name="Riley R."/>
            <person name="Savchenko A."/>
            <person name="Shiryaev A."/>
            <person name="Soop K."/>
            <person name="Spirin V."/>
            <person name="Szebenyi C."/>
            <person name="Tomsovsky M."/>
            <person name="Tulloss R.E."/>
            <person name="Uehling J."/>
            <person name="Grigoriev I.V."/>
            <person name="Vagvolgyi C."/>
            <person name="Papp T."/>
            <person name="Martin F.M."/>
            <person name="Miettinen O."/>
            <person name="Hibbett D.S."/>
            <person name="Nagy L.G."/>
        </authorList>
    </citation>
    <scope>NUCLEOTIDE SEQUENCE [LARGE SCALE GENOMIC DNA]</scope>
    <source>
        <strain evidence="2 3">CBS 962.96</strain>
    </source>
</reference>
<feature type="compositionally biased region" description="Basic and acidic residues" evidence="1">
    <location>
        <begin position="555"/>
        <end position="570"/>
    </location>
</feature>
<feature type="compositionally biased region" description="Low complexity" evidence="1">
    <location>
        <begin position="439"/>
        <end position="467"/>
    </location>
</feature>
<feature type="compositionally biased region" description="Low complexity" evidence="1">
    <location>
        <begin position="492"/>
        <end position="515"/>
    </location>
</feature>
<protein>
    <submittedName>
        <fullName evidence="2">Uncharacterized protein</fullName>
    </submittedName>
</protein>
<feature type="compositionally biased region" description="Polar residues" evidence="1">
    <location>
        <begin position="1232"/>
        <end position="1246"/>
    </location>
</feature>
<feature type="region of interest" description="Disordered" evidence="1">
    <location>
        <begin position="909"/>
        <end position="939"/>
    </location>
</feature>
<keyword evidence="3" id="KW-1185">Reference proteome</keyword>
<evidence type="ECO:0000313" key="3">
    <source>
        <dbReference type="Proteomes" id="UP000297245"/>
    </source>
</evidence>
<feature type="region of interest" description="Disordered" evidence="1">
    <location>
        <begin position="762"/>
        <end position="878"/>
    </location>
</feature>
<evidence type="ECO:0000313" key="2">
    <source>
        <dbReference type="EMBL" id="THU90173.1"/>
    </source>
</evidence>
<feature type="region of interest" description="Disordered" evidence="1">
    <location>
        <begin position="1292"/>
        <end position="1320"/>
    </location>
</feature>
<feature type="compositionally biased region" description="Polar residues" evidence="1">
    <location>
        <begin position="393"/>
        <end position="403"/>
    </location>
</feature>
<dbReference type="OrthoDB" id="2563277at2759"/>
<feature type="region of interest" description="Disordered" evidence="1">
    <location>
        <begin position="1"/>
        <end position="23"/>
    </location>
</feature>
<sequence>MRNTISRPAAPVSTPYSTQANPDVPSIRLIAATPSASGLSSSEANTTMNSSWASVPSIPSPLAPRNDDAVPRKRLVPKRSKLGLLGVGSGNSSSSNKEKDKDFSDVVRRVGVSSSSRRGFDIYVDPTDDPEIGEILMVKKKKSRAGLDGLRWGSGTGALEEVTNVPSVVATQPHPAVTMLKPKTEEKDKWWSIGRGRKDSKEKEKQKEKENAKVKEKSKSRPEPMRSKTPEPFKTVSDVQSRARFNSLDSGVVLNSPTLADHPVYEIRNNSTPQLLNVNVNTIVSEESHAYRPALAPVNTSRSATPTLGGFLAPPSSAGLEVNNNNTTTTTTTIIRARLLEKDQGEGKGREKVKAKGEKKFKDNGNKDGESKEKKKAKKEKEKEREKEKKGRSQTVRGSTSSFEAGALSASPEIAQTMAMRKKRSILGLGLPSTMRLPTVRSGSTTSSIGVSSLNEGGNNGENNNNNRLSVESAILMTTSGRARSGSCVSTGSSLRPMSTTSSTSRTSSGSSAASVRWDEEGLETVREQRRRERESKRLSEELEGKDSRKKGKRTERDRDSRRASGEGRKRTPLSEVFPDIQSSSNSPRSSKGSFRSTNMPLLTLEEATSDGHERVADDGDSAVSTPVKRARPRPMSEQMLGKSRPQAIHDENSDGVLSILDAATNDLAQLINNLDLEATPGNTPASPCVSPWREQILAGLTPRLPNDSQSPTKKTLRKDVSSITSLRPYAQSRDLIKQAGVEDRLGQQIAPWPTLNSMFPKDSPLKASSSLSSSVSSSPRVSVVPKTRINHKRTLSPPGPMLENSPPMIRPLRPAKSNRSVVPMKPLGPPPSEGLPPIEQGQSKDEFGTVRVPSSLTFGSRSSSRNHGGNGDSSISSMEDIRNRQVHVGGQPVLPSVFGHARNRSSLLSSQLNESSDEDNTTSRPLAPGARRMLGMKGTMGGSDVSAYAVDELDASDPDSDIPDELQNILAKQYEDDTLSYRVPNSPHNHSPADVPRDAEDEFDVDHQQRFSSVTDDQEPEPLDIPMFHLTDADDNHVDMDDMMHSDGEEESDTKKSFDFTGEIQKLNESGGSDRRSFMEQLENAFRTPAKLDLRYDFGSGSSGGDGDGMLSVEVPPLPPLPPLPKTDAVVADTSSSTIQTDLASTSHEAVVSASSSRTTEDMENFSVSRLLDVKEPTLLPGSDSVGSTSDTDELMLVDDSAEPSLEHHVVPASRPSDGQLNKAFKFGGMSKNSSSPEVKNDNVNNKPVTLSDIIPPPSHARAISNASSVSVGDSVINSIIAEAAAEMPLARPRPPRARVNSDSSISAQSRDSSYISNSSMSGMQVRYRHSRHESGLSFTGFDSFDEVRRGFEFHDYRPAFYPPPPPPVSTSNRRNPHLRQESTFSFASVSSYGHVLNPGIPDPFDYGLPSLRERPSSEEMTMSMSMSQSIDDTFSFIHRAPRRRVESDASSFYFNPIQAQAQAQLSSFARGHRRNESNMSVVSGPPVGLYNGSFASAHRRNDSASSVSSMAHSYAMHGASGGRAAWARHRQDASIDSVNSSYSAMRLGRPGIGDKMFETAGVPLTSISASPTDSAIDMESRMLDSHIDQTTENPSSFDSIMDSDPEHRSSIEMEDS</sequence>
<accession>A0A4S8LMJ1</accession>
<proteinExistence type="predicted"/>
<feature type="compositionally biased region" description="Basic and acidic residues" evidence="1">
    <location>
        <begin position="96"/>
        <end position="105"/>
    </location>
</feature>
<feature type="compositionally biased region" description="Basic and acidic residues" evidence="1">
    <location>
        <begin position="182"/>
        <end position="231"/>
    </location>
</feature>
<feature type="region of interest" description="Disordered" evidence="1">
    <location>
        <begin position="173"/>
        <end position="238"/>
    </location>
</feature>
<dbReference type="Proteomes" id="UP000297245">
    <property type="component" value="Unassembled WGS sequence"/>
</dbReference>
<organism evidence="2 3">
    <name type="scientific">Dendrothele bispora (strain CBS 962.96)</name>
    <dbReference type="NCBI Taxonomy" id="1314807"/>
    <lineage>
        <taxon>Eukaryota</taxon>
        <taxon>Fungi</taxon>
        <taxon>Dikarya</taxon>
        <taxon>Basidiomycota</taxon>
        <taxon>Agaricomycotina</taxon>
        <taxon>Agaricomycetes</taxon>
        <taxon>Agaricomycetidae</taxon>
        <taxon>Agaricales</taxon>
        <taxon>Agaricales incertae sedis</taxon>
        <taxon>Dendrothele</taxon>
    </lineage>
</organism>
<feature type="region of interest" description="Disordered" evidence="1">
    <location>
        <begin position="1210"/>
        <end position="1246"/>
    </location>
</feature>
<name>A0A4S8LMJ1_DENBC</name>
<feature type="non-terminal residue" evidence="2">
    <location>
        <position position="1618"/>
    </location>
</feature>
<feature type="region of interest" description="Disordered" evidence="1">
    <location>
        <begin position="437"/>
        <end position="467"/>
    </location>
</feature>
<dbReference type="EMBL" id="ML179344">
    <property type="protein sequence ID" value="THU90173.1"/>
    <property type="molecule type" value="Genomic_DNA"/>
</dbReference>
<feature type="compositionally biased region" description="Basic residues" evidence="1">
    <location>
        <begin position="72"/>
        <end position="81"/>
    </location>
</feature>
<feature type="compositionally biased region" description="Low complexity" evidence="1">
    <location>
        <begin position="583"/>
        <end position="597"/>
    </location>
</feature>
<feature type="region of interest" description="Disordered" evidence="1">
    <location>
        <begin position="339"/>
        <end position="408"/>
    </location>
</feature>
<feature type="compositionally biased region" description="Low complexity" evidence="1">
    <location>
        <begin position="769"/>
        <end position="785"/>
    </location>
</feature>
<feature type="compositionally biased region" description="Basic and acidic residues" evidence="1">
    <location>
        <begin position="1606"/>
        <end position="1618"/>
    </location>
</feature>
<feature type="region of interest" description="Disordered" evidence="1">
    <location>
        <begin position="1590"/>
        <end position="1618"/>
    </location>
</feature>